<gene>
    <name evidence="2" type="ORF">BGW38_009257</name>
</gene>
<dbReference type="Proteomes" id="UP000780801">
    <property type="component" value="Unassembled WGS sequence"/>
</dbReference>
<organism evidence="2 3">
    <name type="scientific">Lunasporangiospora selenospora</name>
    <dbReference type="NCBI Taxonomy" id="979761"/>
    <lineage>
        <taxon>Eukaryota</taxon>
        <taxon>Fungi</taxon>
        <taxon>Fungi incertae sedis</taxon>
        <taxon>Mucoromycota</taxon>
        <taxon>Mortierellomycotina</taxon>
        <taxon>Mortierellomycetes</taxon>
        <taxon>Mortierellales</taxon>
        <taxon>Mortierellaceae</taxon>
        <taxon>Lunasporangiospora</taxon>
    </lineage>
</organism>
<dbReference type="AlphaFoldDB" id="A0A9P6FXV7"/>
<feature type="compositionally biased region" description="Polar residues" evidence="1">
    <location>
        <begin position="251"/>
        <end position="261"/>
    </location>
</feature>
<evidence type="ECO:0000313" key="3">
    <source>
        <dbReference type="Proteomes" id="UP000780801"/>
    </source>
</evidence>
<sequence length="556" mass="60986">SWIALSARELLDDDYSEIEYSDMDGEDDMVFDTPPYYHYEDDHLPGHLHGQYPQHYTQSIPPPGQGRSMGLGGKSDFATMSTSASAQQEQEQAEEALRASLSTLLATGPRPRYKQRRHRPRKIYTVDSRSSRSSPLVPASPTHLYFSTTASPHLRPSNPESILGDLSPNYIPGSFTPLSRDYDSASDSEAARQMKCYHRGILSTGDGPYARSVREYYEIESSTLDSNDPPFSGSTTPRTPPTALKVKPVASRSNSVTDNVLQSPPTMLAEKYMSWSAKAQSILDHASKTKSFKHGECLSAVSSPTTSPRTSPSPSGASTPSRSRRKRCPIPEPHQGFFSRALDQRALASHVSISRLGMTGTLCPPLHVGLRSGTLIRGSSPLRPTGGAYGDNTANPQYPFRTVASEGNEPYDSLDMIDGDDKENKRWYGQEIGLNLWQTTLGAAVRLGTGFGSGMVKKVHGNSVQLHPKELCQRGPMNTQQETLELYGAVQELFYVEDSGSSTLFDAEVPSLTSASSSTEVATESIKSLREQFLCSHPLAKKARRRFELVSTPRLL</sequence>
<feature type="compositionally biased region" description="Low complexity" evidence="1">
    <location>
        <begin position="302"/>
        <end position="321"/>
    </location>
</feature>
<reference evidence="2" key="1">
    <citation type="journal article" date="2020" name="Fungal Divers.">
        <title>Resolving the Mortierellaceae phylogeny through synthesis of multi-gene phylogenetics and phylogenomics.</title>
        <authorList>
            <person name="Vandepol N."/>
            <person name="Liber J."/>
            <person name="Desiro A."/>
            <person name="Na H."/>
            <person name="Kennedy M."/>
            <person name="Barry K."/>
            <person name="Grigoriev I.V."/>
            <person name="Miller A.N."/>
            <person name="O'Donnell K."/>
            <person name="Stajich J.E."/>
            <person name="Bonito G."/>
        </authorList>
    </citation>
    <scope>NUCLEOTIDE SEQUENCE</scope>
    <source>
        <strain evidence="2">KOD1015</strain>
    </source>
</reference>
<feature type="region of interest" description="Disordered" evidence="1">
    <location>
        <begin position="221"/>
        <end position="261"/>
    </location>
</feature>
<feature type="region of interest" description="Disordered" evidence="1">
    <location>
        <begin position="298"/>
        <end position="335"/>
    </location>
</feature>
<comment type="caution">
    <text evidence="2">The sequence shown here is derived from an EMBL/GenBank/DDBJ whole genome shotgun (WGS) entry which is preliminary data.</text>
</comment>
<dbReference type="OrthoDB" id="2015372at2759"/>
<accession>A0A9P6FXV7</accession>
<evidence type="ECO:0000256" key="1">
    <source>
        <dbReference type="SAM" id="MobiDB-lite"/>
    </source>
</evidence>
<name>A0A9P6FXV7_9FUNG</name>
<dbReference type="EMBL" id="JAABOA010000672">
    <property type="protein sequence ID" value="KAF9583529.1"/>
    <property type="molecule type" value="Genomic_DNA"/>
</dbReference>
<evidence type="ECO:0000313" key="2">
    <source>
        <dbReference type="EMBL" id="KAF9583529.1"/>
    </source>
</evidence>
<proteinExistence type="predicted"/>
<protein>
    <submittedName>
        <fullName evidence="2">Uncharacterized protein</fullName>
    </submittedName>
</protein>
<keyword evidence="3" id="KW-1185">Reference proteome</keyword>
<feature type="non-terminal residue" evidence="2">
    <location>
        <position position="1"/>
    </location>
</feature>